<evidence type="ECO:0008006" key="4">
    <source>
        <dbReference type="Google" id="ProtNLM"/>
    </source>
</evidence>
<dbReference type="AlphaFoldDB" id="A0A4Q4JDH4"/>
<proteinExistence type="predicted"/>
<reference evidence="2 3" key="1">
    <citation type="submission" date="2019-02" db="EMBL/GenBank/DDBJ databases">
        <authorList>
            <person name="Feng G."/>
        </authorList>
    </citation>
    <scope>NUCLEOTIDE SEQUENCE [LARGE SCALE GENOMIC DNA]</scope>
    <source>
        <strain evidence="2 3">DSM 26779</strain>
    </source>
</reference>
<feature type="compositionally biased region" description="Basic and acidic residues" evidence="1">
    <location>
        <begin position="1"/>
        <end position="14"/>
    </location>
</feature>
<name>A0A4Q4JDH4_9SPHN</name>
<dbReference type="EMBL" id="SEOM01000001">
    <property type="protein sequence ID" value="RYM04325.1"/>
    <property type="molecule type" value="Genomic_DNA"/>
</dbReference>
<sequence length="326" mass="35592">MPDFRSHGLADRPGRAAGPERAPPEGNWGGMADHMADWAAAMRAGDHAAAWAISERELQRRDPARRDDQALPYHQRWVWDGRPYEGRHCLVRCYHGLGDSIQFARFLPILAARAASLTVEMQPRLIDIIAGPGGVIRFLPFLDAHPMPPSECDLEITELDFALRLTPADAPMPYLAPERGVLPHGCVGLCHGAGSWDAARSIPPHLLAPICAMAPCISLMPEPTTLPVLNPDGCPFDMKATAALVAATELVITVDTMIAHLAGAMGKPTWLLLKSDPDWRWPVGARGTPWYPSMRIYAQQSAGDWETPLAELVRDLAAHPAITAER</sequence>
<feature type="region of interest" description="Disordered" evidence="1">
    <location>
        <begin position="1"/>
        <end position="30"/>
    </location>
</feature>
<dbReference type="Gene3D" id="3.40.50.2000">
    <property type="entry name" value="Glycogen Phosphorylase B"/>
    <property type="match status" value="1"/>
</dbReference>
<evidence type="ECO:0000256" key="1">
    <source>
        <dbReference type="SAM" id="MobiDB-lite"/>
    </source>
</evidence>
<accession>A0A4Q4JDH4</accession>
<dbReference type="Proteomes" id="UP000292734">
    <property type="component" value="Unassembled WGS sequence"/>
</dbReference>
<gene>
    <name evidence="2" type="ORF">EWH08_07650</name>
</gene>
<organism evidence="2 3">
    <name type="scientific">Sphingobium indicum</name>
    <dbReference type="NCBI Taxonomy" id="332055"/>
    <lineage>
        <taxon>Bacteria</taxon>
        <taxon>Pseudomonadati</taxon>
        <taxon>Pseudomonadota</taxon>
        <taxon>Alphaproteobacteria</taxon>
        <taxon>Sphingomonadales</taxon>
        <taxon>Sphingomonadaceae</taxon>
        <taxon>Sphingobium</taxon>
    </lineage>
</organism>
<comment type="caution">
    <text evidence="2">The sequence shown here is derived from an EMBL/GenBank/DDBJ whole genome shotgun (WGS) entry which is preliminary data.</text>
</comment>
<evidence type="ECO:0000313" key="3">
    <source>
        <dbReference type="Proteomes" id="UP000292734"/>
    </source>
</evidence>
<protein>
    <recommendedName>
        <fullName evidence="4">Glycosyltransferase</fullName>
    </recommendedName>
</protein>
<dbReference type="SUPFAM" id="SSF53756">
    <property type="entry name" value="UDP-Glycosyltransferase/glycogen phosphorylase"/>
    <property type="match status" value="1"/>
</dbReference>
<evidence type="ECO:0000313" key="2">
    <source>
        <dbReference type="EMBL" id="RYM04325.1"/>
    </source>
</evidence>
<feature type="compositionally biased region" description="Low complexity" evidence="1">
    <location>
        <begin position="15"/>
        <end position="30"/>
    </location>
</feature>